<evidence type="ECO:0000259" key="7">
    <source>
        <dbReference type="Pfam" id="PF05699"/>
    </source>
</evidence>
<feature type="region of interest" description="Disordered" evidence="6">
    <location>
        <begin position="826"/>
        <end position="869"/>
    </location>
</feature>
<dbReference type="InterPro" id="IPR052035">
    <property type="entry name" value="ZnF_BED_domain_contain"/>
</dbReference>
<evidence type="ECO:0000256" key="4">
    <source>
        <dbReference type="ARBA" id="ARBA00022833"/>
    </source>
</evidence>
<dbReference type="GO" id="GO:0046983">
    <property type="term" value="F:protein dimerization activity"/>
    <property type="evidence" value="ECO:0007669"/>
    <property type="project" value="InterPro"/>
</dbReference>
<feature type="compositionally biased region" description="Basic residues" evidence="6">
    <location>
        <begin position="1"/>
        <end position="13"/>
    </location>
</feature>
<dbReference type="Pfam" id="PF05699">
    <property type="entry name" value="Dimer_Tnp_hAT"/>
    <property type="match status" value="1"/>
</dbReference>
<keyword evidence="5" id="KW-0539">Nucleus</keyword>
<evidence type="ECO:0000256" key="2">
    <source>
        <dbReference type="ARBA" id="ARBA00022723"/>
    </source>
</evidence>
<feature type="domain" description="HAT C-terminal dimerisation" evidence="7">
    <location>
        <begin position="743"/>
        <end position="810"/>
    </location>
</feature>
<organism evidence="8 9">
    <name type="scientific">Agaricus bisporus var. burnettii</name>
    <dbReference type="NCBI Taxonomy" id="192524"/>
    <lineage>
        <taxon>Eukaryota</taxon>
        <taxon>Fungi</taxon>
        <taxon>Dikarya</taxon>
        <taxon>Basidiomycota</taxon>
        <taxon>Agaricomycotina</taxon>
        <taxon>Agaricomycetes</taxon>
        <taxon>Agaricomycetidae</taxon>
        <taxon>Agaricales</taxon>
        <taxon>Agaricineae</taxon>
        <taxon>Agaricaceae</taxon>
        <taxon>Agaricus</taxon>
    </lineage>
</organism>
<evidence type="ECO:0000256" key="1">
    <source>
        <dbReference type="ARBA" id="ARBA00004123"/>
    </source>
</evidence>
<name>A0A8H7FC94_AGABI</name>
<evidence type="ECO:0000256" key="3">
    <source>
        <dbReference type="ARBA" id="ARBA00022771"/>
    </source>
</evidence>
<reference evidence="8 9" key="1">
    <citation type="journal article" name="Sci. Rep.">
        <title>Telomere-to-telomere assembled and centromere annotated genomes of the two main subspecies of the button mushroom Agaricus bisporus reveal especially polymorphic chromosome ends.</title>
        <authorList>
            <person name="Sonnenberg A.S.M."/>
            <person name="Sedaghat-Telgerd N."/>
            <person name="Lavrijssen B."/>
            <person name="Ohm R.A."/>
            <person name="Hendrickx P.M."/>
            <person name="Scholtmeijer K."/>
            <person name="Baars J.J.P."/>
            <person name="van Peer A."/>
        </authorList>
    </citation>
    <scope>NUCLEOTIDE SEQUENCE [LARGE SCALE GENOMIC DNA]</scope>
    <source>
        <strain evidence="8 9">H119_p4</strain>
    </source>
</reference>
<accession>A0A8H7FC94</accession>
<feature type="compositionally biased region" description="Polar residues" evidence="6">
    <location>
        <begin position="14"/>
        <end position="36"/>
    </location>
</feature>
<keyword evidence="3" id="KW-0863">Zinc-finger</keyword>
<dbReference type="GO" id="GO:0008270">
    <property type="term" value="F:zinc ion binding"/>
    <property type="evidence" value="ECO:0007669"/>
    <property type="project" value="UniProtKB-KW"/>
</dbReference>
<sequence>MSRRRSSRIRGHTTTRGSSRGSAHSTPANSQDSTPAGSRLGSPAFPVAQTGFPRPVTPPPVNEDEDSLPPVIISPIKKRAPRVVPGIKKLSDSEVWDMDDVDIIAAAFHNARSSTYNHYDTSVDRVMNEQGNKVRIDFVFTCKSDPTRHLPHRRPRSKTLSGTGNLVAGETQCLKRQGIVTNDLDHSSLVYSETLHRVLIGIRCATSARPFNIILDKWYKIEVEMLRPGTVIPHPTTVSRDLQSLYVGMSKYVAQYLSTSTSALHLVLDGWTSPLTSSFLGVVVIWCKDGVLHRTILEFIRLKESHTGEYMAQLILDCLTRFGIEDQVFSICMDNASNCDKLAVVLGNKLPTFEGANARIRCFAHILNLIAKAFISFFFKQKKSKKSIKIAKTNGRQLGQSANKIQAPTEAEEVILDVGDEDGDLVDGVIAEESELTVDAIQDDDGHAAFNNSVARSVRDCAIQDMENMGVYLDEEEVQMASHIFPKVSGLARRVHDSPTLKEAFDNQVQAYKKSGELSGDKNTLDHRVPTRWNSDLICLEAHIHFKPVIQSLIATNPALKPYELTEEEWNLADLLDKALVIFEKPTKLFSQSEVPMIVDVIPILDNLRNELIGLRDDTENDVLDIVRVASQAALMMVDKYSLFTTDCDIYQFAIVLCPDRKLKWFKDHGFSASEIKDIKKRILARFTQSYATDKTSQPNVVQQVKKRSPFVIHDSSATSTAPPDHLQTYPSEPIILSSQIQDAGGYLKWWANASSRRPQIAKMALDYCSTPASSVDAERAFSVGRRQVNFLQHNMTSQSFKARMAVGSWVNSPVCPPISELEKILQDGIKPKDTKEKKAYGTKQGESESGEEFGDLSGNDEDDEENEY</sequence>
<dbReference type="EMBL" id="JABXXO010000001">
    <property type="protein sequence ID" value="KAF7785188.1"/>
    <property type="molecule type" value="Genomic_DNA"/>
</dbReference>
<feature type="compositionally biased region" description="Basic and acidic residues" evidence="6">
    <location>
        <begin position="826"/>
        <end position="840"/>
    </location>
</feature>
<dbReference type="AlphaFoldDB" id="A0A8H7FC94"/>
<comment type="caution">
    <text evidence="8">The sequence shown here is derived from an EMBL/GenBank/DDBJ whole genome shotgun (WGS) entry which is preliminary data.</text>
</comment>
<evidence type="ECO:0000313" key="8">
    <source>
        <dbReference type="EMBL" id="KAF7785188.1"/>
    </source>
</evidence>
<dbReference type="InterPro" id="IPR012337">
    <property type="entry name" value="RNaseH-like_sf"/>
</dbReference>
<keyword evidence="4" id="KW-0862">Zinc</keyword>
<proteinExistence type="predicted"/>
<dbReference type="Proteomes" id="UP000629468">
    <property type="component" value="Unassembled WGS sequence"/>
</dbReference>
<dbReference type="PANTHER" id="PTHR46481">
    <property type="entry name" value="ZINC FINGER BED DOMAIN-CONTAINING PROTEIN 4"/>
    <property type="match status" value="1"/>
</dbReference>
<evidence type="ECO:0000313" key="9">
    <source>
        <dbReference type="Proteomes" id="UP000629468"/>
    </source>
</evidence>
<evidence type="ECO:0000256" key="6">
    <source>
        <dbReference type="SAM" id="MobiDB-lite"/>
    </source>
</evidence>
<feature type="region of interest" description="Disordered" evidence="6">
    <location>
        <begin position="1"/>
        <end position="69"/>
    </location>
</feature>
<feature type="compositionally biased region" description="Acidic residues" evidence="6">
    <location>
        <begin position="849"/>
        <end position="869"/>
    </location>
</feature>
<gene>
    <name evidence="8" type="ORF">Agabi119p4_1353</name>
</gene>
<dbReference type="InterPro" id="IPR008906">
    <property type="entry name" value="HATC_C_dom"/>
</dbReference>
<dbReference type="GO" id="GO:0005634">
    <property type="term" value="C:nucleus"/>
    <property type="evidence" value="ECO:0007669"/>
    <property type="project" value="UniProtKB-SubCell"/>
</dbReference>
<evidence type="ECO:0000256" key="5">
    <source>
        <dbReference type="ARBA" id="ARBA00023242"/>
    </source>
</evidence>
<protein>
    <recommendedName>
        <fullName evidence="7">HAT C-terminal dimerisation domain-containing protein</fullName>
    </recommendedName>
</protein>
<keyword evidence="2" id="KW-0479">Metal-binding</keyword>
<dbReference type="SUPFAM" id="SSF53098">
    <property type="entry name" value="Ribonuclease H-like"/>
    <property type="match status" value="1"/>
</dbReference>
<dbReference type="PANTHER" id="PTHR46481:SF10">
    <property type="entry name" value="ZINC FINGER BED DOMAIN-CONTAINING PROTEIN 39"/>
    <property type="match status" value="1"/>
</dbReference>
<comment type="subcellular location">
    <subcellularLocation>
        <location evidence="1">Nucleus</location>
    </subcellularLocation>
</comment>